<evidence type="ECO:0000313" key="2">
    <source>
        <dbReference type="Proteomes" id="UP000326757"/>
    </source>
</evidence>
<name>A0A5N6KLF2_MONLA</name>
<reference evidence="1 2" key="1">
    <citation type="submission" date="2019-06" db="EMBL/GenBank/DDBJ databases">
        <title>Genome Sequence of the Brown Rot Fungal Pathogen Monilinia laxa.</title>
        <authorList>
            <person name="De Miccolis Angelini R.M."/>
            <person name="Landi L."/>
            <person name="Abate D."/>
            <person name="Pollastro S."/>
            <person name="Romanazzi G."/>
            <person name="Faretra F."/>
        </authorList>
    </citation>
    <scope>NUCLEOTIDE SEQUENCE [LARGE SCALE GENOMIC DNA]</scope>
    <source>
        <strain evidence="1 2">Mlax316</strain>
    </source>
</reference>
<accession>A0A5N6KLF2</accession>
<comment type="caution">
    <text evidence="1">The sequence shown here is derived from an EMBL/GenBank/DDBJ whole genome shotgun (WGS) entry which is preliminary data.</text>
</comment>
<protein>
    <submittedName>
        <fullName evidence="1">Uncharacterized protein</fullName>
    </submittedName>
</protein>
<keyword evidence="2" id="KW-1185">Reference proteome</keyword>
<organism evidence="1 2">
    <name type="scientific">Monilinia laxa</name>
    <name type="common">Brown rot fungus</name>
    <name type="synonym">Sclerotinia laxa</name>
    <dbReference type="NCBI Taxonomy" id="61186"/>
    <lineage>
        <taxon>Eukaryota</taxon>
        <taxon>Fungi</taxon>
        <taxon>Dikarya</taxon>
        <taxon>Ascomycota</taxon>
        <taxon>Pezizomycotina</taxon>
        <taxon>Leotiomycetes</taxon>
        <taxon>Helotiales</taxon>
        <taxon>Sclerotiniaceae</taxon>
        <taxon>Monilinia</taxon>
    </lineage>
</organism>
<dbReference type="Proteomes" id="UP000326757">
    <property type="component" value="Unassembled WGS sequence"/>
</dbReference>
<gene>
    <name evidence="1" type="ORF">EYC80_003902</name>
</gene>
<dbReference type="EMBL" id="VIGI01000001">
    <property type="protein sequence ID" value="KAB8304515.1"/>
    <property type="molecule type" value="Genomic_DNA"/>
</dbReference>
<dbReference type="AlphaFoldDB" id="A0A5N6KLF2"/>
<sequence>MLFISIDRVGVLYYVIISVCPHPRPRIMLGGYILPRGTDVRREILVVLDKSRFSSYRTKWLASEMMDWNLGEFGMVSGYWIFIGG</sequence>
<proteinExistence type="predicted"/>
<evidence type="ECO:0000313" key="1">
    <source>
        <dbReference type="EMBL" id="KAB8304515.1"/>
    </source>
</evidence>